<evidence type="ECO:0000256" key="1">
    <source>
        <dbReference type="ARBA" id="ARBA00022490"/>
    </source>
</evidence>
<feature type="binding site" evidence="9">
    <location>
        <position position="77"/>
    </location>
    <ligand>
        <name>substrate</name>
    </ligand>
</feature>
<comment type="pathway">
    <text evidence="9">Cofactor biosynthesis; coenzyme A biosynthesis; CoA from (R)-pantothenate: step 4/5.</text>
</comment>
<sequence>MRKIGLYAGSFDPITNGHLDIIKRASRLFDVLYVVIMNNTRKQYTFSFEQKQQLASKAIQTLRQDNIQVLARPEQLVAQVAQQLSARWLVRGVRTAEDLNYEIGMQQINQLQSSDLETVYLVAKPQYMYVSSSMVKEVVTYGGQVKGLVPLEVEQALVDKLR</sequence>
<keyword evidence="4 9" id="KW-0547">Nucleotide-binding</keyword>
<evidence type="ECO:0000313" key="12">
    <source>
        <dbReference type="Proteomes" id="UP000831495"/>
    </source>
</evidence>
<feature type="binding site" evidence="9">
    <location>
        <begin position="10"/>
        <end position="11"/>
    </location>
    <ligand>
        <name>ATP</name>
        <dbReference type="ChEBI" id="CHEBI:30616"/>
    </ligand>
</feature>
<reference evidence="11" key="1">
    <citation type="journal article" date="2022" name="Int. J. Syst. Evol. Microbiol.">
        <title>Apilactobacillus apisilvae sp. nov., Nicolia spurrieriana gen. nov. sp. nov., Bombilactobacillus folatiphilus sp. nov. and Bombilactobacillus thymidiniphilus sp. nov., four new lactic acid bacterial isolates from stingless bees Tetragonula carbonaria and Austroplebeia australis.</title>
        <authorList>
            <person name="Oliphant S.A."/>
            <person name="Watson-Haigh N.S."/>
            <person name="Sumby K.M."/>
            <person name="Gardner J."/>
            <person name="Groom S."/>
            <person name="Jiranek V."/>
        </authorList>
    </citation>
    <scope>NUCLEOTIDE SEQUENCE</scope>
    <source>
        <strain evidence="11">SG4_D2</strain>
    </source>
</reference>
<evidence type="ECO:0000313" key="11">
    <source>
        <dbReference type="EMBL" id="UQS82739.1"/>
    </source>
</evidence>
<dbReference type="SUPFAM" id="SSF52374">
    <property type="entry name" value="Nucleotidylyl transferase"/>
    <property type="match status" value="1"/>
</dbReference>
<keyword evidence="7 9" id="KW-0173">Coenzyme A biosynthesis</keyword>
<feature type="binding site" evidence="9">
    <location>
        <begin position="127"/>
        <end position="133"/>
    </location>
    <ligand>
        <name>ATP</name>
        <dbReference type="ChEBI" id="CHEBI:30616"/>
    </ligand>
</feature>
<comment type="function">
    <text evidence="9">Reversibly transfers an adenylyl group from ATP to 4'-phosphopantetheine, yielding dephospho-CoA (dPCoA) and pyrophosphate.</text>
</comment>
<protein>
    <recommendedName>
        <fullName evidence="9">Phosphopantetheine adenylyltransferase</fullName>
        <ecNumber evidence="9">2.7.7.3</ecNumber>
    </recommendedName>
    <alternativeName>
        <fullName evidence="9">Dephospho-CoA pyrophosphorylase</fullName>
    </alternativeName>
    <alternativeName>
        <fullName evidence="9">Pantetheine-phosphate adenylyltransferase</fullName>
        <shortName evidence="9">PPAT</shortName>
    </alternativeName>
</protein>
<comment type="catalytic activity">
    <reaction evidence="8 9">
        <text>(R)-4'-phosphopantetheine + ATP + H(+) = 3'-dephospho-CoA + diphosphate</text>
        <dbReference type="Rhea" id="RHEA:19801"/>
        <dbReference type="ChEBI" id="CHEBI:15378"/>
        <dbReference type="ChEBI" id="CHEBI:30616"/>
        <dbReference type="ChEBI" id="CHEBI:33019"/>
        <dbReference type="ChEBI" id="CHEBI:57328"/>
        <dbReference type="ChEBI" id="CHEBI:61723"/>
        <dbReference type="EC" id="2.7.7.3"/>
    </reaction>
</comment>
<keyword evidence="12" id="KW-1185">Reference proteome</keyword>
<feature type="binding site" evidence="9">
    <location>
        <position position="10"/>
    </location>
    <ligand>
        <name>substrate</name>
    </ligand>
</feature>
<evidence type="ECO:0000256" key="4">
    <source>
        <dbReference type="ARBA" id="ARBA00022741"/>
    </source>
</evidence>
<feature type="binding site" evidence="9">
    <location>
        <position position="91"/>
    </location>
    <ligand>
        <name>substrate</name>
    </ligand>
</feature>
<comment type="subunit">
    <text evidence="9">Homohexamer.</text>
</comment>
<keyword evidence="6 9" id="KW-0460">Magnesium</keyword>
<dbReference type="GO" id="GO:0004595">
    <property type="term" value="F:pantetheine-phosphate adenylyltransferase activity"/>
    <property type="evidence" value="ECO:0007669"/>
    <property type="project" value="UniProtKB-EC"/>
</dbReference>
<dbReference type="PANTHER" id="PTHR21342">
    <property type="entry name" value="PHOSPHOPANTETHEINE ADENYLYLTRANSFERASE"/>
    <property type="match status" value="1"/>
</dbReference>
<evidence type="ECO:0000256" key="9">
    <source>
        <dbReference type="HAMAP-Rule" id="MF_00151"/>
    </source>
</evidence>
<comment type="subcellular location">
    <subcellularLocation>
        <location evidence="9">Cytoplasm</location>
    </subcellularLocation>
</comment>
<feature type="binding site" evidence="9">
    <location>
        <position position="42"/>
    </location>
    <ligand>
        <name>substrate</name>
    </ligand>
</feature>
<feature type="binding site" evidence="9">
    <location>
        <position position="102"/>
    </location>
    <ligand>
        <name>ATP</name>
        <dbReference type="ChEBI" id="CHEBI:30616"/>
    </ligand>
</feature>
<name>A0ABY4PAS2_9LACO</name>
<proteinExistence type="inferred from homology"/>
<dbReference type="NCBIfam" id="TIGR00125">
    <property type="entry name" value="cyt_tran_rel"/>
    <property type="match status" value="1"/>
</dbReference>
<organism evidence="11 12">
    <name type="scientific">Bombilactobacillus folatiphilus</name>
    <dbReference type="NCBI Taxonomy" id="2923362"/>
    <lineage>
        <taxon>Bacteria</taxon>
        <taxon>Bacillati</taxon>
        <taxon>Bacillota</taxon>
        <taxon>Bacilli</taxon>
        <taxon>Lactobacillales</taxon>
        <taxon>Lactobacillaceae</taxon>
        <taxon>Bombilactobacillus</taxon>
    </lineage>
</organism>
<evidence type="ECO:0000256" key="8">
    <source>
        <dbReference type="ARBA" id="ARBA00029346"/>
    </source>
</evidence>
<evidence type="ECO:0000259" key="10">
    <source>
        <dbReference type="Pfam" id="PF01467"/>
    </source>
</evidence>
<dbReference type="Pfam" id="PF01467">
    <property type="entry name" value="CTP_transf_like"/>
    <property type="match status" value="1"/>
</dbReference>
<feature type="binding site" evidence="9">
    <location>
        <position position="18"/>
    </location>
    <ligand>
        <name>ATP</name>
        <dbReference type="ChEBI" id="CHEBI:30616"/>
    </ligand>
</feature>
<gene>
    <name evidence="9 11" type="primary">coaD</name>
    <name evidence="11" type="ORF">MOO45_03605</name>
</gene>
<comment type="cofactor">
    <cofactor evidence="9">
        <name>Mg(2+)</name>
        <dbReference type="ChEBI" id="CHEBI:18420"/>
    </cofactor>
</comment>
<evidence type="ECO:0000256" key="3">
    <source>
        <dbReference type="ARBA" id="ARBA00022695"/>
    </source>
</evidence>
<feature type="site" description="Transition state stabilizer" evidence="9">
    <location>
        <position position="18"/>
    </location>
</feature>
<dbReference type="NCBIfam" id="TIGR01510">
    <property type="entry name" value="coaD_prev_kdtB"/>
    <property type="match status" value="1"/>
</dbReference>
<dbReference type="EMBL" id="CP093366">
    <property type="protein sequence ID" value="UQS82739.1"/>
    <property type="molecule type" value="Genomic_DNA"/>
</dbReference>
<comment type="similarity">
    <text evidence="9">Belongs to the bacterial CoaD family.</text>
</comment>
<dbReference type="RefSeq" id="WP_249515017.1">
    <property type="nucleotide sequence ID" value="NZ_CP093366.1"/>
</dbReference>
<evidence type="ECO:0000256" key="6">
    <source>
        <dbReference type="ARBA" id="ARBA00022842"/>
    </source>
</evidence>
<keyword evidence="2 9" id="KW-0808">Transferase</keyword>
<dbReference type="PANTHER" id="PTHR21342:SF1">
    <property type="entry name" value="PHOSPHOPANTETHEINE ADENYLYLTRANSFERASE"/>
    <property type="match status" value="1"/>
</dbReference>
<dbReference type="InterPro" id="IPR004821">
    <property type="entry name" value="Cyt_trans-like"/>
</dbReference>
<keyword evidence="3 9" id="KW-0548">Nucleotidyltransferase</keyword>
<accession>A0ABY4PAS2</accession>
<evidence type="ECO:0000256" key="2">
    <source>
        <dbReference type="ARBA" id="ARBA00022679"/>
    </source>
</evidence>
<dbReference type="Gene3D" id="3.40.50.620">
    <property type="entry name" value="HUPs"/>
    <property type="match status" value="1"/>
</dbReference>
<dbReference type="EC" id="2.7.7.3" evidence="9"/>
<dbReference type="InterPro" id="IPR014729">
    <property type="entry name" value="Rossmann-like_a/b/a_fold"/>
</dbReference>
<keyword evidence="5 9" id="KW-0067">ATP-binding</keyword>
<keyword evidence="1 9" id="KW-0963">Cytoplasm</keyword>
<dbReference type="Proteomes" id="UP000831495">
    <property type="component" value="Chromosome"/>
</dbReference>
<feature type="domain" description="Cytidyltransferase-like" evidence="10">
    <location>
        <begin position="6"/>
        <end position="137"/>
    </location>
</feature>
<dbReference type="HAMAP" id="MF_00151">
    <property type="entry name" value="PPAT_bact"/>
    <property type="match status" value="1"/>
</dbReference>
<evidence type="ECO:0000256" key="7">
    <source>
        <dbReference type="ARBA" id="ARBA00022993"/>
    </source>
</evidence>
<dbReference type="InterPro" id="IPR001980">
    <property type="entry name" value="PPAT"/>
</dbReference>
<dbReference type="PRINTS" id="PR01020">
    <property type="entry name" value="LPSBIOSNTHSS"/>
</dbReference>
<feature type="binding site" evidence="9">
    <location>
        <begin position="92"/>
        <end position="94"/>
    </location>
    <ligand>
        <name>ATP</name>
        <dbReference type="ChEBI" id="CHEBI:30616"/>
    </ligand>
</feature>
<evidence type="ECO:0000256" key="5">
    <source>
        <dbReference type="ARBA" id="ARBA00022840"/>
    </source>
</evidence>